<name>A0A0A1SXB9_9HYPO</name>
<dbReference type="EMBL" id="CDHN01000001">
    <property type="protein sequence ID" value="CEJ82981.1"/>
    <property type="molecule type" value="Genomic_DNA"/>
</dbReference>
<reference evidence="2 3" key="1">
    <citation type="journal article" date="2015" name="Genome Announc.">
        <title>Draft Genome Sequence and Gene Annotation of the Entomopathogenic Fungus Verticillium hemipterigenum.</title>
        <authorList>
            <person name="Horn F."/>
            <person name="Habel A."/>
            <person name="Scharf D.H."/>
            <person name="Dworschak J."/>
            <person name="Brakhage A.A."/>
            <person name="Guthke R."/>
            <person name="Hertweck C."/>
            <person name="Linde J."/>
        </authorList>
    </citation>
    <scope>NUCLEOTIDE SEQUENCE [LARGE SCALE GENOMIC DNA]</scope>
</reference>
<evidence type="ECO:0000256" key="1">
    <source>
        <dbReference type="SAM" id="SignalP"/>
    </source>
</evidence>
<proteinExistence type="predicted"/>
<protein>
    <recommendedName>
        <fullName evidence="4">Cyanovirin-N domain-containing protein</fullName>
    </recommendedName>
</protein>
<dbReference type="Proteomes" id="UP000039046">
    <property type="component" value="Unassembled WGS sequence"/>
</dbReference>
<organism evidence="2 3">
    <name type="scientific">[Torrubiella] hemipterigena</name>
    <dbReference type="NCBI Taxonomy" id="1531966"/>
    <lineage>
        <taxon>Eukaryota</taxon>
        <taxon>Fungi</taxon>
        <taxon>Dikarya</taxon>
        <taxon>Ascomycota</taxon>
        <taxon>Pezizomycotina</taxon>
        <taxon>Sordariomycetes</taxon>
        <taxon>Hypocreomycetidae</taxon>
        <taxon>Hypocreales</taxon>
        <taxon>Clavicipitaceae</taxon>
        <taxon>Clavicipitaceae incertae sedis</taxon>
        <taxon>'Torrubiella' clade</taxon>
    </lineage>
</organism>
<accession>A0A0A1SXB9</accession>
<evidence type="ECO:0000313" key="3">
    <source>
        <dbReference type="Proteomes" id="UP000039046"/>
    </source>
</evidence>
<dbReference type="HOGENOM" id="CLU_1908164_0_0_1"/>
<dbReference type="AlphaFoldDB" id="A0A0A1SXB9"/>
<feature type="signal peptide" evidence="1">
    <location>
        <begin position="1"/>
        <end position="17"/>
    </location>
</feature>
<keyword evidence="3" id="KW-1185">Reference proteome</keyword>
<feature type="chain" id="PRO_5001989708" description="Cyanovirin-N domain-containing protein" evidence="1">
    <location>
        <begin position="18"/>
        <end position="137"/>
    </location>
</feature>
<gene>
    <name evidence="2" type="ORF">VHEMI03017</name>
</gene>
<keyword evidence="1" id="KW-0732">Signal</keyword>
<evidence type="ECO:0008006" key="4">
    <source>
        <dbReference type="Google" id="ProtNLM"/>
    </source>
</evidence>
<evidence type="ECO:0000313" key="2">
    <source>
        <dbReference type="EMBL" id="CEJ82981.1"/>
    </source>
</evidence>
<sequence>MQFTTLTLIAAASAAAASPTGLNDRAAMSGCDQGYCPDHNAPLDFFSSIGSNGQYETHVRVHDTYGCHSGLALATSENCSITVIDGKYNEVCMDKTYMRGHVFQNDTGIKTCYDLGTEDLPRCRTSLLWLEKVIPCE</sequence>